<dbReference type="EMBL" id="CAKLBY020000036">
    <property type="protein sequence ID" value="CAK7910863.1"/>
    <property type="molecule type" value="Genomic_DNA"/>
</dbReference>
<dbReference type="GO" id="GO:0031267">
    <property type="term" value="F:small GTPase binding"/>
    <property type="evidence" value="ECO:0007669"/>
    <property type="project" value="InterPro"/>
</dbReference>
<name>A0AAV1T9U8_9STRA</name>
<keyword evidence="4" id="KW-0539">Nucleus</keyword>
<reference evidence="6" key="1">
    <citation type="submission" date="2024-01" db="EMBL/GenBank/DDBJ databases">
        <authorList>
            <person name="Webb A."/>
        </authorList>
    </citation>
    <scope>NUCLEOTIDE SEQUENCE</scope>
    <source>
        <strain evidence="6">Pm1</strain>
    </source>
</reference>
<evidence type="ECO:0000256" key="3">
    <source>
        <dbReference type="ARBA" id="ARBA00022448"/>
    </source>
</evidence>
<dbReference type="GO" id="GO:0006606">
    <property type="term" value="P:protein import into nucleus"/>
    <property type="evidence" value="ECO:0007669"/>
    <property type="project" value="TreeGrafter"/>
</dbReference>
<dbReference type="InterPro" id="IPR001494">
    <property type="entry name" value="Importin-beta_N"/>
</dbReference>
<dbReference type="InterPro" id="IPR011989">
    <property type="entry name" value="ARM-like"/>
</dbReference>
<evidence type="ECO:0000259" key="5">
    <source>
        <dbReference type="Pfam" id="PF03810"/>
    </source>
</evidence>
<sequence length="1011" mass="111868">MAEQLAACATQLIEGVPGSEAQYAANTWLMQFQAHEEAWQAALQLLDEPVCDPITRYPLDAPQLVAMQILRLKTQHEWSCIDLQVQQTVRQTLLRLLEIACMTGNGLSAVSCRIACVTLADIVVKSCKSWTNWKSELQRLVDAGFAAQRSQKAAVVLANVLGAIPIHILALETKWTTAEMQEVLKIFQAEARDVMTAMRVILTNIPDERSSALCCLQSWVVGCIPTHETFGFTAAHLFSSGLLDELFDIVIGDNEDQAQLAAEIITDSFLCYVSDDGVGSMAETVLYSGRRLIEAMPIFGLDRRSSEGEVMTKEHQTSACRGLSRIACCLAMNHAAVLFSNQKTGTPVLVKSPASKQQDFSVDFLELLLACSSYEDIYVVQPTLEIWFFFLESNALRNEISWHRLDTAGQKHAASILSRLVDALIRQCKYPQWFIETHEIVSDDPDIEAIAQLRREIADTMLSLFSKWPGRPGGSAGDYASCVKGICQMLVDCTDVATIDALFHLLSSTVELFDAVSSDSESEEVPDPCGTGASGGFGFLFGVLDCAANLPMHPLVVSGTARYFGSLSQSLVLPPSAYLCASMAICQGLQCASSFPVAAQSLLHSSSSMVTCTTIEERMPLLRALLQFRTACQLKTSQKSEGDLLEVTFRVAHGLSDTDFGALCSSLLSDLAVGVQSANPLDVSRSVYMLSRALVGVQDRQHRSALVDQLWPLVSPPLLRHSENSACRRVGVQFFLSVLPCLQKTASCAIEAQILDMCLLWYEKGLAPDVLICCSRMISRQRGNSGFQASLEQAFERLLLGFRNKLQDVKAGCGSLSMKKLLIHNHDADQLISEVEQFLNLTREMLNSFPQVLLQKRPNGKLTLYWVCLDLATRLIKADHERQEICDAACAFLLDAMRCQPDHLSERLSTFASEVVLVVLEFLGPKREHYRTRNLWDFLFQCLHAPQIPMQIRENFLAAVSTVVSEGALSSLFPAEVCQQMPGELRMRCQRHRFRQYLTQLAQYVQVTTSS</sequence>
<dbReference type="PANTHER" id="PTHR12363">
    <property type="entry name" value="TRANSPORTIN 3 AND IMPORTIN 13"/>
    <property type="match status" value="1"/>
</dbReference>
<dbReference type="Pfam" id="PF03810">
    <property type="entry name" value="IBN_N"/>
    <property type="match status" value="1"/>
</dbReference>
<keyword evidence="3" id="KW-0813">Transport</keyword>
<comment type="similarity">
    <text evidence="2">Belongs to the importin beta family.</text>
</comment>
<organism evidence="6 7">
    <name type="scientific">Peronospora matthiolae</name>
    <dbReference type="NCBI Taxonomy" id="2874970"/>
    <lineage>
        <taxon>Eukaryota</taxon>
        <taxon>Sar</taxon>
        <taxon>Stramenopiles</taxon>
        <taxon>Oomycota</taxon>
        <taxon>Peronosporomycetes</taxon>
        <taxon>Peronosporales</taxon>
        <taxon>Peronosporaceae</taxon>
        <taxon>Peronospora</taxon>
    </lineage>
</organism>
<accession>A0AAV1T9U8</accession>
<evidence type="ECO:0000313" key="7">
    <source>
        <dbReference type="Proteomes" id="UP001162060"/>
    </source>
</evidence>
<comment type="subcellular location">
    <subcellularLocation>
        <location evidence="1">Nucleus</location>
    </subcellularLocation>
</comment>
<dbReference type="AlphaFoldDB" id="A0AAV1T9U8"/>
<dbReference type="Gene3D" id="1.25.10.10">
    <property type="entry name" value="Leucine-rich Repeat Variant"/>
    <property type="match status" value="1"/>
</dbReference>
<dbReference type="Proteomes" id="UP001162060">
    <property type="component" value="Unassembled WGS sequence"/>
</dbReference>
<protein>
    <recommendedName>
        <fullName evidence="5">Importin N-terminal domain-containing protein</fullName>
    </recommendedName>
</protein>
<dbReference type="PANTHER" id="PTHR12363:SF33">
    <property type="entry name" value="IMPORTIN-13"/>
    <property type="match status" value="1"/>
</dbReference>
<proteinExistence type="inferred from homology"/>
<gene>
    <name evidence="6" type="ORF">PM001_LOCUS4246</name>
</gene>
<evidence type="ECO:0000313" key="6">
    <source>
        <dbReference type="EMBL" id="CAK7910863.1"/>
    </source>
</evidence>
<comment type="caution">
    <text evidence="6">The sequence shown here is derived from an EMBL/GenBank/DDBJ whole genome shotgun (WGS) entry which is preliminary data.</text>
</comment>
<dbReference type="SUPFAM" id="SSF48371">
    <property type="entry name" value="ARM repeat"/>
    <property type="match status" value="1"/>
</dbReference>
<dbReference type="InterPro" id="IPR051345">
    <property type="entry name" value="Importin_beta-like_NTR"/>
</dbReference>
<dbReference type="GO" id="GO:0005737">
    <property type="term" value="C:cytoplasm"/>
    <property type="evidence" value="ECO:0007669"/>
    <property type="project" value="TreeGrafter"/>
</dbReference>
<feature type="domain" description="Importin N-terminal" evidence="5">
    <location>
        <begin position="25"/>
        <end position="97"/>
    </location>
</feature>
<evidence type="ECO:0000256" key="2">
    <source>
        <dbReference type="ARBA" id="ARBA00007991"/>
    </source>
</evidence>
<evidence type="ECO:0000256" key="1">
    <source>
        <dbReference type="ARBA" id="ARBA00004123"/>
    </source>
</evidence>
<dbReference type="GO" id="GO:0005634">
    <property type="term" value="C:nucleus"/>
    <property type="evidence" value="ECO:0007669"/>
    <property type="project" value="UniProtKB-SubCell"/>
</dbReference>
<evidence type="ECO:0000256" key="4">
    <source>
        <dbReference type="ARBA" id="ARBA00023242"/>
    </source>
</evidence>
<dbReference type="InterPro" id="IPR016024">
    <property type="entry name" value="ARM-type_fold"/>
</dbReference>